<dbReference type="PRINTS" id="PR00455">
    <property type="entry name" value="HTHTETR"/>
</dbReference>
<name>A0ABY3PH86_9CYAN</name>
<feature type="transmembrane region" description="Helical" evidence="4">
    <location>
        <begin position="378"/>
        <end position="398"/>
    </location>
</feature>
<evidence type="ECO:0000256" key="2">
    <source>
        <dbReference type="PROSITE-ProRule" id="PRU00335"/>
    </source>
</evidence>
<evidence type="ECO:0000256" key="1">
    <source>
        <dbReference type="ARBA" id="ARBA00023125"/>
    </source>
</evidence>
<feature type="region of interest" description="Disordered" evidence="3">
    <location>
        <begin position="1"/>
        <end position="26"/>
    </location>
</feature>
<proteinExistence type="predicted"/>
<evidence type="ECO:0000313" key="6">
    <source>
        <dbReference type="EMBL" id="UFP93005.1"/>
    </source>
</evidence>
<dbReference type="SUPFAM" id="SSF46689">
    <property type="entry name" value="Homeodomain-like"/>
    <property type="match status" value="2"/>
</dbReference>
<feature type="domain" description="HTH tetR-type" evidence="5">
    <location>
        <begin position="236"/>
        <end position="296"/>
    </location>
</feature>
<dbReference type="Pfam" id="PF00440">
    <property type="entry name" value="TetR_N"/>
    <property type="match status" value="2"/>
</dbReference>
<dbReference type="PROSITE" id="PS50977">
    <property type="entry name" value="HTH_TETR_2"/>
    <property type="match status" value="2"/>
</dbReference>
<evidence type="ECO:0000256" key="3">
    <source>
        <dbReference type="SAM" id="MobiDB-lite"/>
    </source>
</evidence>
<dbReference type="InterPro" id="IPR039536">
    <property type="entry name" value="TetR_C_Proteobacteria"/>
</dbReference>
<keyword evidence="4" id="KW-0812">Transmembrane</keyword>
<dbReference type="Proteomes" id="UP001054846">
    <property type="component" value="Chromosome"/>
</dbReference>
<dbReference type="InterPro" id="IPR009057">
    <property type="entry name" value="Homeodomain-like_sf"/>
</dbReference>
<dbReference type="InterPro" id="IPR001647">
    <property type="entry name" value="HTH_TetR"/>
</dbReference>
<gene>
    <name evidence="6" type="ORF">ISF26_14415</name>
</gene>
<dbReference type="EMBL" id="CP063845">
    <property type="protein sequence ID" value="UFP93005.1"/>
    <property type="molecule type" value="Genomic_DNA"/>
</dbReference>
<feature type="DNA-binding region" description="H-T-H motif" evidence="2">
    <location>
        <begin position="259"/>
        <end position="278"/>
    </location>
</feature>
<evidence type="ECO:0000256" key="4">
    <source>
        <dbReference type="SAM" id="Phobius"/>
    </source>
</evidence>
<protein>
    <submittedName>
        <fullName evidence="6">TetR/AcrR family transcriptional regulator</fullName>
    </submittedName>
</protein>
<keyword evidence="4" id="KW-0472">Membrane</keyword>
<dbReference type="RefSeq" id="WP_230840006.1">
    <property type="nucleotide sequence ID" value="NZ_CP063845.1"/>
</dbReference>
<keyword evidence="4" id="KW-1133">Transmembrane helix</keyword>
<keyword evidence="1 2" id="KW-0238">DNA-binding</keyword>
<dbReference type="PROSITE" id="PS01081">
    <property type="entry name" value="HTH_TETR_1"/>
    <property type="match status" value="2"/>
</dbReference>
<evidence type="ECO:0000313" key="7">
    <source>
        <dbReference type="Proteomes" id="UP001054846"/>
    </source>
</evidence>
<dbReference type="Gene3D" id="1.10.357.10">
    <property type="entry name" value="Tetracycline Repressor, domain 2"/>
    <property type="match status" value="2"/>
</dbReference>
<dbReference type="Pfam" id="PF14246">
    <property type="entry name" value="TetR_C_7"/>
    <property type="match status" value="2"/>
</dbReference>
<feature type="domain" description="HTH tetR-type" evidence="5">
    <location>
        <begin position="25"/>
        <end position="85"/>
    </location>
</feature>
<reference evidence="6 7" key="1">
    <citation type="journal article" date="2021" name="Genome Biol. Evol.">
        <title>Complete Genome Sequencing of a Novel Gloeobacter Species from a Waterfall Cave in Mexico.</title>
        <authorList>
            <person name="Saw J.H."/>
            <person name="Cardona T."/>
            <person name="Montejano G."/>
        </authorList>
    </citation>
    <scope>NUCLEOTIDE SEQUENCE [LARGE SCALE GENOMIC DNA]</scope>
    <source>
        <strain evidence="6">MG652769</strain>
    </source>
</reference>
<organism evidence="6 7">
    <name type="scientific">Gloeobacter morelensis MG652769</name>
    <dbReference type="NCBI Taxonomy" id="2781736"/>
    <lineage>
        <taxon>Bacteria</taxon>
        <taxon>Bacillati</taxon>
        <taxon>Cyanobacteriota</taxon>
        <taxon>Cyanophyceae</taxon>
        <taxon>Gloeobacterales</taxon>
        <taxon>Gloeobacteraceae</taxon>
        <taxon>Gloeobacter</taxon>
        <taxon>Gloeobacter morelensis</taxon>
    </lineage>
</organism>
<sequence length="434" mass="46918">MPDSPPLIADPARLRGEPPRSGRGRAKREQILRGALAVFARHGFVGTSMDRVAGVAGVSKPTLYSHFQSKEGLFVSLFEWACAVYLPREAPEAAGGGAGGLQEHIEQWLAMALTPEAVFVLQTALSESARFPALGQLYVRTVLVPLKNRLHAWLLAQGDLDTADGEAAATLLCCALFSFVGFTEILKGQLVVPVQRDAFVAGLVDLVTGRARVGEAQETPAQAAQWALPPEDAGADERREQTLRAAMAVFLEHGYAGTSMDMVASSTGLSKPTLYSHFQDKEALFSELIARVTIRRSFLLLQPGLFDEPTAVVFAKQAQALLAKIDDPEYHALVRLVMGEAVRFPELGRLYTRTVMQPGFRLLGAFFGRCRPRRLPPATLTVLYCTPLIGFVLLHALLGGGRYFPVGRERYSACLVGLLSESSASARQEAGDGA</sequence>
<dbReference type="InterPro" id="IPR050109">
    <property type="entry name" value="HTH-type_TetR-like_transc_reg"/>
</dbReference>
<dbReference type="PANTHER" id="PTHR30055">
    <property type="entry name" value="HTH-TYPE TRANSCRIPTIONAL REGULATOR RUTR"/>
    <property type="match status" value="1"/>
</dbReference>
<dbReference type="PANTHER" id="PTHR30055:SF146">
    <property type="entry name" value="HTH-TYPE TRANSCRIPTIONAL DUAL REGULATOR CECR"/>
    <property type="match status" value="1"/>
</dbReference>
<evidence type="ECO:0000259" key="5">
    <source>
        <dbReference type="PROSITE" id="PS50977"/>
    </source>
</evidence>
<accession>A0ABY3PH86</accession>
<dbReference type="InterPro" id="IPR023772">
    <property type="entry name" value="DNA-bd_HTH_TetR-type_CS"/>
</dbReference>
<keyword evidence="7" id="KW-1185">Reference proteome</keyword>
<feature type="DNA-binding region" description="H-T-H motif" evidence="2">
    <location>
        <begin position="48"/>
        <end position="67"/>
    </location>
</feature>